<evidence type="ECO:0000313" key="1">
    <source>
        <dbReference type="EMBL" id="GAG49867.1"/>
    </source>
</evidence>
<gene>
    <name evidence="1" type="ORF">S01H1_77260</name>
</gene>
<organism evidence="1">
    <name type="scientific">marine sediment metagenome</name>
    <dbReference type="NCBI Taxonomy" id="412755"/>
    <lineage>
        <taxon>unclassified sequences</taxon>
        <taxon>metagenomes</taxon>
        <taxon>ecological metagenomes</taxon>
    </lineage>
</organism>
<dbReference type="AlphaFoldDB" id="X0YSW3"/>
<name>X0YSW3_9ZZZZ</name>
<comment type="caution">
    <text evidence="1">The sequence shown here is derived from an EMBL/GenBank/DDBJ whole genome shotgun (WGS) entry which is preliminary data.</text>
</comment>
<proteinExistence type="predicted"/>
<sequence length="89" mass="10658">MNVDKQNIRELNQAIGIYVAELNEQREQIIHLKKEFRKGFDIGVMLTRIEINHEKHEAYKRGYSDSIFDNSEPEYSDSIEKYKMEDDFD</sequence>
<accession>X0YSW3</accession>
<dbReference type="EMBL" id="BARS01051916">
    <property type="protein sequence ID" value="GAG49867.1"/>
    <property type="molecule type" value="Genomic_DNA"/>
</dbReference>
<protein>
    <submittedName>
        <fullName evidence="1">Uncharacterized protein</fullName>
    </submittedName>
</protein>
<reference evidence="1" key="1">
    <citation type="journal article" date="2014" name="Front. Microbiol.">
        <title>High frequency of phylogenetically diverse reductive dehalogenase-homologous genes in deep subseafloor sedimentary metagenomes.</title>
        <authorList>
            <person name="Kawai M."/>
            <person name="Futagami T."/>
            <person name="Toyoda A."/>
            <person name="Takaki Y."/>
            <person name="Nishi S."/>
            <person name="Hori S."/>
            <person name="Arai W."/>
            <person name="Tsubouchi T."/>
            <person name="Morono Y."/>
            <person name="Uchiyama I."/>
            <person name="Ito T."/>
            <person name="Fujiyama A."/>
            <person name="Inagaki F."/>
            <person name="Takami H."/>
        </authorList>
    </citation>
    <scope>NUCLEOTIDE SEQUENCE</scope>
    <source>
        <strain evidence="1">Expedition CK06-06</strain>
    </source>
</reference>